<dbReference type="EMBL" id="JBHTMP010000053">
    <property type="protein sequence ID" value="MFD1324614.1"/>
    <property type="molecule type" value="Genomic_DNA"/>
</dbReference>
<keyword evidence="2" id="KW-1133">Transmembrane helix</keyword>
<dbReference type="PANTHER" id="PTHR48125:SF12">
    <property type="entry name" value="AT HOOK TRANSCRIPTION FACTOR FAMILY-RELATED"/>
    <property type="match status" value="1"/>
</dbReference>
<evidence type="ECO:0000313" key="3">
    <source>
        <dbReference type="EMBL" id="MFD1324614.1"/>
    </source>
</evidence>
<feature type="region of interest" description="Disordered" evidence="1">
    <location>
        <begin position="895"/>
        <end position="914"/>
    </location>
</feature>
<comment type="caution">
    <text evidence="3">The sequence shown here is derived from an EMBL/GenBank/DDBJ whole genome shotgun (WGS) entry which is preliminary data.</text>
</comment>
<organism evidence="3 4">
    <name type="scientific">Micromonospora sonneratiae</name>
    <dbReference type="NCBI Taxonomy" id="1184706"/>
    <lineage>
        <taxon>Bacteria</taxon>
        <taxon>Bacillati</taxon>
        <taxon>Actinomycetota</taxon>
        <taxon>Actinomycetes</taxon>
        <taxon>Micromonosporales</taxon>
        <taxon>Micromonosporaceae</taxon>
        <taxon>Micromonospora</taxon>
    </lineage>
</organism>
<dbReference type="RefSeq" id="WP_377575531.1">
    <property type="nucleotide sequence ID" value="NZ_JBHTMP010000053.1"/>
</dbReference>
<accession>A0ABW3YN32</accession>
<protein>
    <submittedName>
        <fullName evidence="3">Uncharacterized protein</fullName>
    </submittedName>
</protein>
<feature type="region of interest" description="Disordered" evidence="1">
    <location>
        <begin position="2488"/>
        <end position="2516"/>
    </location>
</feature>
<evidence type="ECO:0000313" key="4">
    <source>
        <dbReference type="Proteomes" id="UP001597260"/>
    </source>
</evidence>
<feature type="compositionally biased region" description="Low complexity" evidence="1">
    <location>
        <begin position="4090"/>
        <end position="4099"/>
    </location>
</feature>
<feature type="compositionally biased region" description="Basic and acidic residues" evidence="1">
    <location>
        <begin position="3384"/>
        <end position="3470"/>
    </location>
</feature>
<feature type="compositionally biased region" description="Basic and acidic residues" evidence="1">
    <location>
        <begin position="3577"/>
        <end position="3594"/>
    </location>
</feature>
<feature type="region of interest" description="Disordered" evidence="1">
    <location>
        <begin position="4210"/>
        <end position="4281"/>
    </location>
</feature>
<dbReference type="PANTHER" id="PTHR48125">
    <property type="entry name" value="LP07818P1"/>
    <property type="match status" value="1"/>
</dbReference>
<feature type="compositionally biased region" description="Polar residues" evidence="1">
    <location>
        <begin position="3535"/>
        <end position="3549"/>
    </location>
</feature>
<gene>
    <name evidence="3" type="ORF">ACFQ4H_26350</name>
</gene>
<keyword evidence="4" id="KW-1185">Reference proteome</keyword>
<feature type="compositionally biased region" description="Basic and acidic residues" evidence="1">
    <location>
        <begin position="3482"/>
        <end position="3502"/>
    </location>
</feature>
<feature type="region of interest" description="Disordered" evidence="1">
    <location>
        <begin position="327"/>
        <end position="349"/>
    </location>
</feature>
<feature type="region of interest" description="Disordered" evidence="1">
    <location>
        <begin position="849"/>
        <end position="875"/>
    </location>
</feature>
<evidence type="ECO:0000256" key="1">
    <source>
        <dbReference type="SAM" id="MobiDB-lite"/>
    </source>
</evidence>
<feature type="region of interest" description="Disordered" evidence="1">
    <location>
        <begin position="1288"/>
        <end position="1323"/>
    </location>
</feature>
<sequence length="4680" mass="500475">MAFTTIRTLQTSESTKRALEVFTAMKLPRAKLSLLLRDANMLDSLADRVRNLLGPELAQTIKAVGNSVDGQTAARFVAQTAPFVAILAEVATLQNEVAEAMRGYLVEMDYLERQALIMFIFMMIELAIAAAEAFFAPVDAAQRVATTRTIIQTVLRSSITKAAVRSTAIQMLFMPGSSLLAQLWQMADGLISEVNWAVVGKQALYGLAVAAISTVAGPALNRAVPVVATGLGKIGVRESRRDPLAGMVMRPGIEIVMEVGGGIGASYIVDHHYDTGSAGPDAISGAVSGGTGVAATGAGLGGRRGAIGLGYTPPALPRLRLPGGTGFSATGKPVVDPTPAPVDLKTSTTYQPGVDDLVTDAAGRQVPPPPVAVSGPDGPSLPAPSLSVPLVPVPNWVATTGVLIEQWQRFQRDLVDRYGGLLAGVVQARQSLAALPVSVERTFAGWVDARLGDAAVTTLLSRFGLPGTALSEQYLAGVRDRAVARMTDALTQSDTTPEQIMAALPAEFDRQALRSVAHLAAEHHIDQYFAASRSAAVSAPGIVGAPGVTGTPGVSGAPAPSVAVREAVEREVRLQIDRGVDAILGTTALPTVPARPGDAQVTAVTNVVRQATSDLPARFAAASTPVASAPAVSAPAAAAPVDTASAPVGLADAQFTALAERYGTDPAGHEALATSFQQEWLAGYHEMFGGAATPPMPSPAVAPGTVEIDAERWRRTGEAFDFSGDRVTRPAGGGERIAVRYALTPRPDAWVFQVRLHLTGQPGVDLDAVRQAAQEGVTRYLNEPGYRLPQVDVPMRVEVQFVDDPGQAHATIAVGSPDSATDQVHWAFGQPPATYAHEILHFLGATDAIPPRRQPRTTDTGPSLMGHHHPAGELPVTDSDLRQIVDTLAPHYAGVAGSPGPVQRPTGAASAAEGQTSVAAFWASGQDTPPRMADQQPPGPDPMFTVRGDGYCMLYAFIATNPDLVRTALGERLSADLQLFLSDPARVRDTVARTADMRVPRDPELTRVSEALRDHVRDYLDRNADRLPADVVRQRPDLGQGGQWIQTLSDEEVLGKLVERTGGHVTDAGFLDRAALESRYSEVHTNLMESGRDPGPLTTVPQQQLEFVNQHGGFPVAALAPQQAREYLVDLVNRSDGPLESAELTEVRATVEGWDNRWSSTRTGPFLLPLLAHATGSRITVLQTTTGHGVRPVEQQYGPPAGQPVTLYHVALDPAQPDHYNHYNAAVPEVSVKTSTGGSVVPPKPPAPEPETIVAETPGPRALEEVFSELVDLKSELEDLEFRIRRDESAGRVSAEADEASGSESGIELSERGKGPDPLKTARDQAQARFDANLNLLVGDAVWGPLVHHWRDGAFDPAVKTRVDQLRGALRASGRGSLVSLLDDSWLATVVAMEARAKRKLSFEVPPVSAYLPLVREYVDGGAETVTADHVAVLDSHVSRLGAAKWTVDRDGLLWAAGFRTLRKVLGPVTSVDGKVAGPATGKVEKSAPTVKTPDQLIDEHVSSLRNPKSDTVVKSSYVPWAERALEVRWLARQAGLTVSDPGDASVLDTVVQMAHRQYRKDHRGARPLGPLSVPVLRRVVEVKLGVDDSAPLSMDMLKLVADKSVARQKWEQSHAFQAWARRQLQRTFGNSQFDGGGARWHVLDGGYRRVVTRFQHRAEKWDGMPDAPAARRTEEAQVRKLVDTTDTGRSVSDAQIKKLVSVRRKYYAHQRNRSFAENAGFADYRWMTQQFLNDSQTNAANIEKLATILSEAATPSLPPPPSPEADGSRPDSGQPDPAAGSSRPTARARMDAVIKTVGARADAVYKAGRAKVDYGRKLIQLATADWKSPDDHQGAESYRPSLPGHTAEEIAERGKLITSFHNVLDISSFVPDVAGWLNRITPGSKGSVSAAALEQKLKSSLGKAVDDGVAFETADRSFDIRLWAVPVAKPVSGEGNWISRGSDGSILQAGKAELRWFSYREAAGSRFDGSLWGGELMGTYQGGIWLKGEIGGLVQHSRQFGSRALVSNNPAQYQFLRMKEDGGRVEVELAWVARVQDRETGKWQDFTLTTDDGSIRHDRLPYLVAKSLLPHDEKMRNNGKPSDLTVAKPGFRADMYRIDPDYLVTKQINDPSEFPLSDLDFGITRLDFVARVMTMLRQRLSVDDFTFWQRSLEGDLSNSDLSIDFRKLLYSGDDIQEMFRINKVRGERTLNLTLTAAEIMSVIKRSEVDISNELRFDDIRGNVARSMNGRDRQRRGGGGFIGQIKLGGGPRFGGRARVRFVRGSEIGRNHRALITRSKRLGGLLQNIGFDFTLKLNVVATNKGEVTSNIEDASVEGGSADALMAAVDVYTLRRVDGERLFVPNPKLIEYMQGEVAKADAGSEKKVILSRRMALLLDAMGESAPNIADGVVEPPKDRSNQKWWRPGSGLGIDFVEKIRGNGTVYNTVVPGLVEMGYIPAAATGADGQTPLQALAAAAGPTGAGINKPDQAHQNWLKLVNELSTSNLGKRSDDLFGAGRSRPGLTAELPHPDAPTDPDRVLTIGLSATVRSSRFKGMTPYEIQVGVTDMDIIFARKVTGYLADVEGSGRDPAIPNDPITGDVRLVRTRFPLSKQGRNLSSYLTADTDGQKLPAARYGVGIDFHLHAVVGNGAPNRLGSVRGSIDVLQPDVLGVDPAVIWPPIVPLGGTAPSVRTPSVLTAAGIQIYALVDATGLDSLSTGLIETNQVRRADVWRAFTPTPFKSVLLRSLFGAGTLPVGPVTTGFGTVLFGRPRVERVWFPYNQQVQEGQDGIEQGSTVLTYNDRIVRGGVSLDSTASWLPDHDGWSAGGSGAGRWTKGSGQESARIDTLGKYRGGYQDTQFAIVRSEAQYAVTVPGAAPVVRKGAVWVNVLLSDVQQHRAEFDDPQGLVPAGKPVARSAPLWAKDPLPPASLTDNHSFSVMWMGLYTREGSTFGHGPLIADLTAKATQFGGADLANKVASLPTWSEASVAQLGDGGKGWPFESGSRRFFLVLEAQQIGKATDPRAGATGVKAYERYNTTIQKFDRELDGAGWTVTFNGGGRGEVPDDVFLRGELSKGKYRRTDTIEGKGENQLRMAGARLNTLAEYDKKVIYRYSLREVKSDRGGTFGLIRGSDEVTGEVVQTKTVDMPLEGLRLRDQAPIGLNTPLTTRPLDNFDRVPGAKGVKAIFDAVDSSGLLSKQDAYYVQPADGQLTVDNIASQLGGMMNEHGAQFTSLVVGHYAYQDADITVRAELNPSRQISTVSKAELEKYDHETALMQQSSQVAERKTHSATFGAKIPADPTLLTSGNIQGTGIHQNVQITRADAVPSGEIRNWNRGDARVYKIYAPVTYHITIRKGGQVQTVVARGAAEIITVKDNALKFGIPETVLDAAEKHGELLLKLAKPAPKEESKEIEDKKKSPEDKKESSEDNKESPEDKAKVTEGQAKKTEGESSGPDDTKGNRDDESSPAKEQKSAADHALDGNPKNDKDPNLTEQHPPEINPLDEKPEDKKSDAEKRISDRAESGGQVEQAEGDPPGPGDSLWGAPKGKLSKAIFSDSSQDTPTQMSDHQPTVPDPMLTVPPESTPQSEAPAQLGPELAEHARQARDSADDRAREWIAQGLPGGPANPATAHAARHDTDPPGARAGRARRLLAPALPPGWTSTGPLTQAPDTLRPGTRLWIARPQGAAAARLDIDGTYRLLDPLTPGTAERTLDADQFHDVLAGAQAVTLVEPDVLTSWLLHDGNWTASRQFAQDNLATLQADPTAARLAQVQQQARQTPPPGQQAELDTTSALPDAGDPALNLHHALLDAIRAGQLMAAFAYLDAIDATARHGVLAAVVAAVTPTDPSAPAGLRALADLIDADLRGTGPRPEREAISDAGILRAVADILDPAVGPLATFRAIASAAWTVDPRQGWPETLQALAARLPTAPSQDVATLSATLDINERILSHGTDNLLATLTLADADRLGAAVTASQATATDLARVWRDVPAAAGLIPALPRPPATWAGTATPPPATSPPPAQVVHHPLPPAPDALDRWLAIDNWDTSRTFLDTHRADLLSDRVHSELQLRRAGLPHDPDLAARDALLTLARYGRVEDGYRYLHGPTPPAPAAAGAPAPASGPLTGRQEILMDLLARPDLAEPAAVSALAYLAASLPGPVDAVDAAILHLTADTLAGRNVSDAVVTTLVQDAGQTLSTQQRQRWAEAIRNLGDNATVAHRPALRHLADRLHTTTPAPAPAPDAMVRQGTRQSPQPATPELQRTVDASGQEQREPSMAQAAVVPAGNDLRDAGQDPGRVGSDLRDRDRHFEDVGEGYHIRELSSQAHTSTFRVLDAATTAGEAGQLQVDRTVSPVSFDVPILDVDAALTDIAGSGHGRSVVQELDRRVRASNGGTPPARVVLRTDATGQVGNATVALTDETAVPTLDRVQLARDLAASLGTPVELRVGSGTTVQPPFLAYPSGEVVRLDVTGRPETLDGAVRRLPPRVQEDLAPHRGRPEVESQLKILHEAEIESLHDFGTGVVALVENLNRHQGYLAYQWVVQATPPVDATGLQGVTAGLNTEARPAPAGTPPAGPVDAGRPDGMAAAWLAYTPQQRADMMADLLATASGPAFTVGRPTRNRPDDPPVGSRVLVVAGSAVAAGVVLPGTQLRWYDPVRNQISTGSVLVFDAWATDRAGDGAGPNDIWYVVLLPAPTPAWATS</sequence>
<reference evidence="4" key="1">
    <citation type="journal article" date="2019" name="Int. J. Syst. Evol. Microbiol.">
        <title>The Global Catalogue of Microorganisms (GCM) 10K type strain sequencing project: providing services to taxonomists for standard genome sequencing and annotation.</title>
        <authorList>
            <consortium name="The Broad Institute Genomics Platform"/>
            <consortium name="The Broad Institute Genome Sequencing Center for Infectious Disease"/>
            <person name="Wu L."/>
            <person name="Ma J."/>
        </authorList>
    </citation>
    <scope>NUCLEOTIDE SEQUENCE [LARGE SCALE GENOMIC DNA]</scope>
    <source>
        <strain evidence="4">JCM 31037</strain>
    </source>
</reference>
<feature type="transmembrane region" description="Helical" evidence="2">
    <location>
        <begin position="115"/>
        <end position="136"/>
    </location>
</feature>
<feature type="region of interest" description="Disordered" evidence="1">
    <location>
        <begin position="4080"/>
        <end position="4099"/>
    </location>
</feature>
<feature type="region of interest" description="Disordered" evidence="1">
    <location>
        <begin position="3379"/>
        <end position="3624"/>
    </location>
</feature>
<keyword evidence="2" id="KW-0812">Transmembrane</keyword>
<evidence type="ECO:0000256" key="2">
    <source>
        <dbReference type="SAM" id="Phobius"/>
    </source>
</evidence>
<name>A0ABW3YN32_9ACTN</name>
<keyword evidence="2" id="KW-0472">Membrane</keyword>
<feature type="compositionally biased region" description="Basic and acidic residues" evidence="1">
    <location>
        <begin position="1309"/>
        <end position="1323"/>
    </location>
</feature>
<proteinExistence type="predicted"/>
<feature type="region of interest" description="Disordered" evidence="1">
    <location>
        <begin position="1754"/>
        <end position="1788"/>
    </location>
</feature>
<dbReference type="Proteomes" id="UP001597260">
    <property type="component" value="Unassembled WGS sequence"/>
</dbReference>